<keyword evidence="3" id="KW-1185">Reference proteome</keyword>
<accession>A0A2V4C1Y9</accession>
<evidence type="ECO:0000313" key="2">
    <source>
        <dbReference type="EMBL" id="PXY45308.1"/>
    </source>
</evidence>
<name>A0A2V4C1Y9_9FLAO</name>
<proteinExistence type="predicted"/>
<keyword evidence="1" id="KW-0732">Signal</keyword>
<dbReference type="RefSeq" id="WP_110346811.1">
    <property type="nucleotide sequence ID" value="NZ_QJHL01000002.1"/>
</dbReference>
<dbReference type="AlphaFoldDB" id="A0A2V4C1Y9"/>
<evidence type="ECO:0000313" key="3">
    <source>
        <dbReference type="Proteomes" id="UP000247681"/>
    </source>
</evidence>
<dbReference type="OrthoDB" id="1187639at2"/>
<feature type="signal peptide" evidence="1">
    <location>
        <begin position="1"/>
        <end position="25"/>
    </location>
</feature>
<reference evidence="2 3" key="1">
    <citation type="submission" date="2018-05" db="EMBL/GenBank/DDBJ databases">
        <title>Flavobacterium sp. strain IMCC34758, incomplete genome.</title>
        <authorList>
            <person name="Joung Y."/>
        </authorList>
    </citation>
    <scope>NUCLEOTIDE SEQUENCE [LARGE SCALE GENOMIC DNA]</scope>
    <source>
        <strain evidence="2 3">IMCC34758</strain>
    </source>
</reference>
<sequence>MKNCQKKTICLIIFSIFLNISNTHCQTKENSSLYDYFDNAVGKDNLNINNGVVHSEPFRTMPKNNRYYIDEFNIGELSFEDEIYADVNIKYDIYDDQVIYKQNGETDNFPITLIKDKVDFFTIKNKKFVNLKSETIKFPKIIQGIYEENFVESNISLYIKHRKEKIKVLQADIVYYNYIYYTDFVIKYNNFFYTVQSEKDIKTIFPSYKKEINDFYKTNKKLEHSDKKQFMENLAKQINGLLRKSSN</sequence>
<protein>
    <submittedName>
        <fullName evidence="2">Uncharacterized protein</fullName>
    </submittedName>
</protein>
<feature type="chain" id="PRO_5015871415" evidence="1">
    <location>
        <begin position="26"/>
        <end position="247"/>
    </location>
</feature>
<gene>
    <name evidence="2" type="ORF">DMB68_11535</name>
</gene>
<evidence type="ECO:0000256" key="1">
    <source>
        <dbReference type="SAM" id="SignalP"/>
    </source>
</evidence>
<dbReference type="Proteomes" id="UP000247681">
    <property type="component" value="Unassembled WGS sequence"/>
</dbReference>
<comment type="caution">
    <text evidence="2">The sequence shown here is derived from an EMBL/GenBank/DDBJ whole genome shotgun (WGS) entry which is preliminary data.</text>
</comment>
<organism evidence="2 3">
    <name type="scientific">Flavobacterium hydrophilum</name>
    <dbReference type="NCBI Taxonomy" id="2211445"/>
    <lineage>
        <taxon>Bacteria</taxon>
        <taxon>Pseudomonadati</taxon>
        <taxon>Bacteroidota</taxon>
        <taxon>Flavobacteriia</taxon>
        <taxon>Flavobacteriales</taxon>
        <taxon>Flavobacteriaceae</taxon>
        <taxon>Flavobacterium</taxon>
    </lineage>
</organism>
<dbReference type="EMBL" id="QJHL01000002">
    <property type="protein sequence ID" value="PXY45308.1"/>
    <property type="molecule type" value="Genomic_DNA"/>
</dbReference>